<evidence type="ECO:0000313" key="3">
    <source>
        <dbReference type="EMBL" id="MBJ3784252.1"/>
    </source>
</evidence>
<name>A0A934ITW1_9HYPH</name>
<feature type="compositionally biased region" description="Low complexity" evidence="1">
    <location>
        <begin position="117"/>
        <end position="128"/>
    </location>
</feature>
<feature type="domain" description="Flagellar hook-length control protein-like C-terminal" evidence="2">
    <location>
        <begin position="528"/>
        <end position="607"/>
    </location>
</feature>
<dbReference type="Pfam" id="PF02120">
    <property type="entry name" value="Flg_hook"/>
    <property type="match status" value="1"/>
</dbReference>
<feature type="compositionally biased region" description="Low complexity" evidence="1">
    <location>
        <begin position="149"/>
        <end position="189"/>
    </location>
</feature>
<sequence>MSITSQLPPISLAQASAGLRALAQAAGQTVEARVLSLNVNGTTQVQIGRQVMSLTLPERQPVGATLTLSVQQSDGQLRLALVSVRLPDLPSIPQPQNLAPATSVQLSAAALASSASAPSVNPAPAANGAPPPPVSGQTVTSGPTPAGQVAASVDAPPGVSSASPANPAPLPAASAVPTASTRPGAAPAVPVTGAGAPAVAPATTGQTGTNIQAQANVGSPSAAAAAPTPIPAAPSPSVPAGAAPGLVMVEGAAARPGIPYAVAAPATVPLPTAGNRSTAAPTLPPVGQALSASMVGQHAASPNMGGGVISASVTPQAPVATAPATSPQAALAQMVQQALPRQDSILGLTRALTAIAGKVALPEPVAKAAQQVLAARLLLDGGKLGGAALKVAIQQSGVFQEAMLASGQAAGGELKGALLTLRQGLGAWLGNQAPVAQVGTVPPPIRGHVPRARAGEGAPPDMPDDPIEAGKVLLERTEAALSRLRLHQNASLPDPNPARQDAQWSMDLPVIVAGQNQILHLQIQRDAEQEAERSEERSWQVRFAINLAERGEVGAQISLRAKNTSVLLWADQVSTAQSLGVAVEELREELAGVGLVPGAIVVRAGVPAEEPVHPPGLGGHVVDATR</sequence>
<dbReference type="AlphaFoldDB" id="A0A934ITW1"/>
<feature type="region of interest" description="Disordered" evidence="1">
    <location>
        <begin position="117"/>
        <end position="189"/>
    </location>
</feature>
<keyword evidence="3" id="KW-0969">Cilium</keyword>
<proteinExistence type="predicted"/>
<reference evidence="3" key="1">
    <citation type="submission" date="2020-12" db="EMBL/GenBank/DDBJ databases">
        <title>Devosia sp. MSA67 isolated from Mo River.</title>
        <authorList>
            <person name="Ma F."/>
            <person name="Zi Z."/>
        </authorList>
    </citation>
    <scope>NUCLEOTIDE SEQUENCE</scope>
    <source>
        <strain evidence="3">MSA67</strain>
    </source>
</reference>
<dbReference type="InterPro" id="IPR021136">
    <property type="entry name" value="Flagellar_hook_control-like_C"/>
</dbReference>
<comment type="caution">
    <text evidence="3">The sequence shown here is derived from an EMBL/GenBank/DDBJ whole genome shotgun (WGS) entry which is preliminary data.</text>
</comment>
<protein>
    <submittedName>
        <fullName evidence="3">Flagellar hook-length control protein FliK</fullName>
    </submittedName>
</protein>
<keyword evidence="3" id="KW-0966">Cell projection</keyword>
<organism evidence="3 4">
    <name type="scientific">Devosia sediminis</name>
    <dbReference type="NCBI Taxonomy" id="2798801"/>
    <lineage>
        <taxon>Bacteria</taxon>
        <taxon>Pseudomonadati</taxon>
        <taxon>Pseudomonadota</taxon>
        <taxon>Alphaproteobacteria</taxon>
        <taxon>Hyphomicrobiales</taxon>
        <taxon>Devosiaceae</taxon>
        <taxon>Devosia</taxon>
    </lineage>
</organism>
<dbReference type="Proteomes" id="UP000602124">
    <property type="component" value="Unassembled WGS sequence"/>
</dbReference>
<keyword evidence="4" id="KW-1185">Reference proteome</keyword>
<dbReference type="EMBL" id="JAEKMH010000001">
    <property type="protein sequence ID" value="MBJ3784252.1"/>
    <property type="molecule type" value="Genomic_DNA"/>
</dbReference>
<dbReference type="RefSeq" id="WP_198875434.1">
    <property type="nucleotide sequence ID" value="NZ_JAEKMH010000001.1"/>
</dbReference>
<evidence type="ECO:0000259" key="2">
    <source>
        <dbReference type="Pfam" id="PF02120"/>
    </source>
</evidence>
<evidence type="ECO:0000256" key="1">
    <source>
        <dbReference type="SAM" id="MobiDB-lite"/>
    </source>
</evidence>
<keyword evidence="3" id="KW-0282">Flagellum</keyword>
<gene>
    <name evidence="3" type="ORF">JEQ47_05935</name>
</gene>
<accession>A0A934ITW1</accession>
<evidence type="ECO:0000313" key="4">
    <source>
        <dbReference type="Proteomes" id="UP000602124"/>
    </source>
</evidence>